<evidence type="ECO:0000256" key="1">
    <source>
        <dbReference type="SAM" id="Phobius"/>
    </source>
</evidence>
<keyword evidence="1" id="KW-0812">Transmembrane</keyword>
<keyword evidence="3" id="KW-1185">Reference proteome</keyword>
<evidence type="ECO:0000313" key="3">
    <source>
        <dbReference type="Proteomes" id="UP000270620"/>
    </source>
</evidence>
<dbReference type="EMBL" id="RWBG01000001">
    <property type="protein sequence ID" value="RSK41298.1"/>
    <property type="molecule type" value="Genomic_DNA"/>
</dbReference>
<keyword evidence="1" id="KW-1133">Transmembrane helix</keyword>
<name>A0A3R9MUT3_9FLAO</name>
<reference evidence="2 3" key="1">
    <citation type="submission" date="2018-12" db="EMBL/GenBank/DDBJ databases">
        <title>Mangrovimonas spongiae sp. nov., a novel member of the genus Mangrovimonas isolated from marine sponge.</title>
        <authorList>
            <person name="Zhuang L."/>
            <person name="Luo L."/>
        </authorList>
    </citation>
    <scope>NUCLEOTIDE SEQUENCE [LARGE SCALE GENOMIC DNA]</scope>
    <source>
        <strain evidence="2 3">HN-E26</strain>
    </source>
</reference>
<keyword evidence="1" id="KW-0472">Membrane</keyword>
<evidence type="ECO:0000313" key="2">
    <source>
        <dbReference type="EMBL" id="RSK41298.1"/>
    </source>
</evidence>
<proteinExistence type="predicted"/>
<organism evidence="2 3">
    <name type="scientific">Mangrovimonas spongiae</name>
    <dbReference type="NCBI Taxonomy" id="2494697"/>
    <lineage>
        <taxon>Bacteria</taxon>
        <taxon>Pseudomonadati</taxon>
        <taxon>Bacteroidota</taxon>
        <taxon>Flavobacteriia</taxon>
        <taxon>Flavobacteriales</taxon>
        <taxon>Flavobacteriaceae</taxon>
        <taxon>Mangrovimonas</taxon>
    </lineage>
</organism>
<feature type="transmembrane region" description="Helical" evidence="1">
    <location>
        <begin position="29"/>
        <end position="47"/>
    </location>
</feature>
<comment type="caution">
    <text evidence="2">The sequence shown here is derived from an EMBL/GenBank/DDBJ whole genome shotgun (WGS) entry which is preliminary data.</text>
</comment>
<dbReference type="Proteomes" id="UP000270620">
    <property type="component" value="Unassembled WGS sequence"/>
</dbReference>
<dbReference type="AlphaFoldDB" id="A0A3R9MUT3"/>
<sequence length="73" mass="8219">MRGLALNFASTHQVGNSCGISKVGKNKQLLIAIVVLSLFFSVFIQPFNSIPTWTCSTEFRKVQIRIVRLYKSD</sequence>
<evidence type="ECO:0008006" key="4">
    <source>
        <dbReference type="Google" id="ProtNLM"/>
    </source>
</evidence>
<accession>A0A3R9MUT3</accession>
<gene>
    <name evidence="2" type="ORF">EJA19_00040</name>
</gene>
<protein>
    <recommendedName>
        <fullName evidence="4">Transmembrane protein</fullName>
    </recommendedName>
</protein>